<dbReference type="GO" id="GO:0016787">
    <property type="term" value="F:hydrolase activity"/>
    <property type="evidence" value="ECO:0007669"/>
    <property type="project" value="UniProtKB-KW"/>
</dbReference>
<name>A0AA91DBK1_9GAMM</name>
<keyword evidence="2" id="KW-0255">Endonuclease</keyword>
<organism evidence="6 7">
    <name type="scientific">Methylomonas koyamae</name>
    <dbReference type="NCBI Taxonomy" id="702114"/>
    <lineage>
        <taxon>Bacteria</taxon>
        <taxon>Pseudomonadati</taxon>
        <taxon>Pseudomonadota</taxon>
        <taxon>Gammaproteobacteria</taxon>
        <taxon>Methylococcales</taxon>
        <taxon>Methylococcaceae</taxon>
        <taxon>Methylomonas</taxon>
    </lineage>
</organism>
<dbReference type="SUPFAM" id="SSF50199">
    <property type="entry name" value="Staphylococcal nuclease"/>
    <property type="match status" value="1"/>
</dbReference>
<keyword evidence="3" id="KW-0378">Hydrolase</keyword>
<evidence type="ECO:0000259" key="5">
    <source>
        <dbReference type="PROSITE" id="PS50830"/>
    </source>
</evidence>
<accession>A0AA91DBK1</accession>
<evidence type="ECO:0000313" key="7">
    <source>
        <dbReference type="Proteomes" id="UP000077734"/>
    </source>
</evidence>
<evidence type="ECO:0000313" key="6">
    <source>
        <dbReference type="EMBL" id="OAI25109.1"/>
    </source>
</evidence>
<dbReference type="InterPro" id="IPR035437">
    <property type="entry name" value="SNase_OB-fold_sf"/>
</dbReference>
<dbReference type="AlphaFoldDB" id="A0AA91DBK1"/>
<dbReference type="RefSeq" id="WP_064023679.1">
    <property type="nucleotide sequence ID" value="NZ_AP019778.1"/>
</dbReference>
<feature type="domain" description="TNase-like" evidence="5">
    <location>
        <begin position="26"/>
        <end position="147"/>
    </location>
</feature>
<keyword evidence="4" id="KW-0732">Signal</keyword>
<evidence type="ECO:0000256" key="1">
    <source>
        <dbReference type="ARBA" id="ARBA00022722"/>
    </source>
</evidence>
<gene>
    <name evidence="6" type="ORF">A1356_14075</name>
</gene>
<dbReference type="Pfam" id="PF00565">
    <property type="entry name" value="SNase"/>
    <property type="match status" value="1"/>
</dbReference>
<dbReference type="PROSITE" id="PS50830">
    <property type="entry name" value="TNASE_3"/>
    <property type="match status" value="1"/>
</dbReference>
<dbReference type="Gene3D" id="2.40.50.90">
    <property type="match status" value="1"/>
</dbReference>
<dbReference type="GO" id="GO:0003676">
    <property type="term" value="F:nucleic acid binding"/>
    <property type="evidence" value="ECO:0007669"/>
    <property type="project" value="InterPro"/>
</dbReference>
<feature type="chain" id="PRO_5041724731" description="TNase-like domain-containing protein" evidence="4">
    <location>
        <begin position="26"/>
        <end position="163"/>
    </location>
</feature>
<keyword evidence="1" id="KW-0540">Nuclease</keyword>
<dbReference type="PROSITE" id="PS01123">
    <property type="entry name" value="TNASE_1"/>
    <property type="match status" value="1"/>
</dbReference>
<dbReference type="GO" id="GO:0004519">
    <property type="term" value="F:endonuclease activity"/>
    <property type="evidence" value="ECO:0007669"/>
    <property type="project" value="UniProtKB-KW"/>
</dbReference>
<evidence type="ECO:0000256" key="2">
    <source>
        <dbReference type="ARBA" id="ARBA00022759"/>
    </source>
</evidence>
<dbReference type="Proteomes" id="UP000077734">
    <property type="component" value="Unassembled WGS sequence"/>
</dbReference>
<protein>
    <recommendedName>
        <fullName evidence="5">TNase-like domain-containing protein</fullName>
    </recommendedName>
</protein>
<evidence type="ECO:0000256" key="4">
    <source>
        <dbReference type="SAM" id="SignalP"/>
    </source>
</evidence>
<dbReference type="PANTHER" id="PTHR12302">
    <property type="entry name" value="EBNA2 BINDING PROTEIN P100"/>
    <property type="match status" value="1"/>
</dbReference>
<dbReference type="InterPro" id="IPR002071">
    <property type="entry name" value="Thermonucl_AS"/>
</dbReference>
<proteinExistence type="predicted"/>
<dbReference type="EMBL" id="LUUL01000083">
    <property type="protein sequence ID" value="OAI25109.1"/>
    <property type="molecule type" value="Genomic_DNA"/>
</dbReference>
<dbReference type="PANTHER" id="PTHR12302:SF3">
    <property type="entry name" value="SERINE_THREONINE-PROTEIN KINASE 31"/>
    <property type="match status" value="1"/>
</dbReference>
<sequence>MNPSGQTGRLVVLLSLFLLAGTAQAQRLLGVVIGVHDGDTLTLLTDDRQTLKVRLAKIDAPELSQAYGQAAKHGLSDTTYRRRVTVEYTQQDRYGRLIGHVDVGGQDVNLAQVAKGLAWVYRQYSNDPVFLQAERTAQASHLGLWQDPNPIAPWEFRRTEDAR</sequence>
<keyword evidence="7" id="KW-1185">Reference proteome</keyword>
<feature type="signal peptide" evidence="4">
    <location>
        <begin position="1"/>
        <end position="25"/>
    </location>
</feature>
<comment type="caution">
    <text evidence="6">The sequence shown here is derived from an EMBL/GenBank/DDBJ whole genome shotgun (WGS) entry which is preliminary data.</text>
</comment>
<dbReference type="SMART" id="SM00318">
    <property type="entry name" value="SNc"/>
    <property type="match status" value="1"/>
</dbReference>
<reference evidence="6 7" key="1">
    <citation type="submission" date="2016-03" db="EMBL/GenBank/DDBJ databases">
        <authorList>
            <person name="Heylen K."/>
            <person name="De Vos P."/>
            <person name="Vekeman B."/>
        </authorList>
    </citation>
    <scope>NUCLEOTIDE SEQUENCE [LARGE SCALE GENOMIC DNA]</scope>
    <source>
        <strain evidence="6 7">R-49807</strain>
    </source>
</reference>
<evidence type="ECO:0000256" key="3">
    <source>
        <dbReference type="ARBA" id="ARBA00022801"/>
    </source>
</evidence>
<dbReference type="InterPro" id="IPR016071">
    <property type="entry name" value="Staphylococal_nuclease_OB-fold"/>
</dbReference>